<keyword evidence="3" id="KW-0472">Membrane</keyword>
<dbReference type="AlphaFoldDB" id="A0A538S6F7"/>
<dbReference type="Gene3D" id="3.40.50.150">
    <property type="entry name" value="Vaccinia Virus protein VP39"/>
    <property type="match status" value="1"/>
</dbReference>
<dbReference type="PANTHER" id="PTHR43861">
    <property type="entry name" value="TRANS-ACONITATE 2-METHYLTRANSFERASE-RELATED"/>
    <property type="match status" value="1"/>
</dbReference>
<gene>
    <name evidence="5" type="ORF">E6K71_11240</name>
</gene>
<dbReference type="Proteomes" id="UP000316292">
    <property type="component" value="Unassembled WGS sequence"/>
</dbReference>
<organism evidence="5 6">
    <name type="scientific">Eiseniibacteriota bacterium</name>
    <dbReference type="NCBI Taxonomy" id="2212470"/>
    <lineage>
        <taxon>Bacteria</taxon>
        <taxon>Candidatus Eiseniibacteriota</taxon>
    </lineage>
</organism>
<dbReference type="InterPro" id="IPR013216">
    <property type="entry name" value="Methyltransf_11"/>
</dbReference>
<keyword evidence="5" id="KW-0489">Methyltransferase</keyword>
<evidence type="ECO:0000259" key="4">
    <source>
        <dbReference type="Pfam" id="PF08241"/>
    </source>
</evidence>
<feature type="transmembrane region" description="Helical" evidence="3">
    <location>
        <begin position="235"/>
        <end position="257"/>
    </location>
</feature>
<keyword evidence="3" id="KW-0812">Transmembrane</keyword>
<dbReference type="GO" id="GO:0032259">
    <property type="term" value="P:methylation"/>
    <property type="evidence" value="ECO:0007669"/>
    <property type="project" value="UniProtKB-KW"/>
</dbReference>
<reference evidence="5 6" key="1">
    <citation type="journal article" date="2019" name="Nat. Microbiol.">
        <title>Mediterranean grassland soil C-N compound turnover is dependent on rainfall and depth, and is mediated by genomically divergent microorganisms.</title>
        <authorList>
            <person name="Diamond S."/>
            <person name="Andeer P.F."/>
            <person name="Li Z."/>
            <person name="Crits-Christoph A."/>
            <person name="Burstein D."/>
            <person name="Anantharaman K."/>
            <person name="Lane K.R."/>
            <person name="Thomas B.C."/>
            <person name="Pan C."/>
            <person name="Northen T.R."/>
            <person name="Banfield J.F."/>
        </authorList>
    </citation>
    <scope>NUCLEOTIDE SEQUENCE [LARGE SCALE GENOMIC DNA]</scope>
    <source>
        <strain evidence="5">WS_1</strain>
    </source>
</reference>
<accession>A0A538S6F7</accession>
<feature type="compositionally biased region" description="Basic and acidic residues" evidence="2">
    <location>
        <begin position="24"/>
        <end position="41"/>
    </location>
</feature>
<dbReference type="EMBL" id="VBOR01000135">
    <property type="protein sequence ID" value="TMQ46969.1"/>
    <property type="molecule type" value="Genomic_DNA"/>
</dbReference>
<sequence length="320" mass="35914">MKVPTRTDGERDSVSGQVAGARRAYPDTHRVPRSRARDTLRSHAWRSATSPTQSVPECIQRGGSSASQLVRAHYDRYGFYFAESKSARAAFLRYSQLGQLVRNGESEQGPIIDVGCGEGRIYRLLSERQCLRYLGLDLSSGVLARAQRLLPGVPLLRGDAGALPIRSAAASFVICQGVLHHTEDPRRTFGELARVTSAGGLIQLSVYNRRAMYYYLVVVFGWLSFHLARTRCGRALLAVTLFPFLYVLLLEPAHLLYGAHMPVGGAWRFFLDQYAHPRVWFFRGRQLCRWAEEEGLEVVAFDAELAGWMLSLVLRKPDRV</sequence>
<evidence type="ECO:0000313" key="5">
    <source>
        <dbReference type="EMBL" id="TMQ46969.1"/>
    </source>
</evidence>
<evidence type="ECO:0000256" key="1">
    <source>
        <dbReference type="ARBA" id="ARBA00022679"/>
    </source>
</evidence>
<dbReference type="InterPro" id="IPR029063">
    <property type="entry name" value="SAM-dependent_MTases_sf"/>
</dbReference>
<dbReference type="GO" id="GO:0008757">
    <property type="term" value="F:S-adenosylmethionine-dependent methyltransferase activity"/>
    <property type="evidence" value="ECO:0007669"/>
    <property type="project" value="InterPro"/>
</dbReference>
<feature type="region of interest" description="Disordered" evidence="2">
    <location>
        <begin position="1"/>
        <end position="59"/>
    </location>
</feature>
<name>A0A538S6F7_UNCEI</name>
<dbReference type="Pfam" id="PF08241">
    <property type="entry name" value="Methyltransf_11"/>
    <property type="match status" value="1"/>
</dbReference>
<comment type="caution">
    <text evidence="5">The sequence shown here is derived from an EMBL/GenBank/DDBJ whole genome shotgun (WGS) entry which is preliminary data.</text>
</comment>
<keyword evidence="3" id="KW-1133">Transmembrane helix</keyword>
<feature type="domain" description="Methyltransferase type 11" evidence="4">
    <location>
        <begin position="112"/>
        <end position="202"/>
    </location>
</feature>
<protein>
    <submittedName>
        <fullName evidence="5">Methyltransferase domain-containing protein</fullName>
    </submittedName>
</protein>
<proteinExistence type="predicted"/>
<evidence type="ECO:0000256" key="2">
    <source>
        <dbReference type="SAM" id="MobiDB-lite"/>
    </source>
</evidence>
<feature type="transmembrane region" description="Helical" evidence="3">
    <location>
        <begin position="211"/>
        <end position="228"/>
    </location>
</feature>
<dbReference type="PANTHER" id="PTHR43861:SF3">
    <property type="entry name" value="PUTATIVE (AFU_ORTHOLOGUE AFUA_2G14390)-RELATED"/>
    <property type="match status" value="1"/>
</dbReference>
<keyword evidence="1 5" id="KW-0808">Transferase</keyword>
<feature type="compositionally biased region" description="Basic and acidic residues" evidence="2">
    <location>
        <begin position="1"/>
        <end position="13"/>
    </location>
</feature>
<dbReference type="CDD" id="cd02440">
    <property type="entry name" value="AdoMet_MTases"/>
    <property type="match status" value="1"/>
</dbReference>
<evidence type="ECO:0000313" key="6">
    <source>
        <dbReference type="Proteomes" id="UP000316292"/>
    </source>
</evidence>
<evidence type="ECO:0000256" key="3">
    <source>
        <dbReference type="SAM" id="Phobius"/>
    </source>
</evidence>
<dbReference type="SUPFAM" id="SSF53335">
    <property type="entry name" value="S-adenosyl-L-methionine-dependent methyltransferases"/>
    <property type="match status" value="1"/>
</dbReference>